<reference evidence="2" key="1">
    <citation type="journal article" date="2023" name="Hortic. Res.">
        <title>A chromosome-level phased genome enabling allele-level studies in sweet orange: a case study on citrus Huanglongbing tolerance.</title>
        <authorList>
            <person name="Wu B."/>
            <person name="Yu Q."/>
            <person name="Deng Z."/>
            <person name="Duan Y."/>
            <person name="Luo F."/>
            <person name="Gmitter F. Jr."/>
        </authorList>
    </citation>
    <scope>NUCLEOTIDE SEQUENCE [LARGE SCALE GENOMIC DNA]</scope>
    <source>
        <strain evidence="2">cv. Valencia</strain>
    </source>
</reference>
<sequence>MWKLKLSEGINEPWGRSLNNHVGRQVWEFEPNLGTPEEQAQVEKLRNDFTKNRFQMKHSSDLLMRLQFVKENPCDMKGQLPQVKVEENSEEEVNEEAVNTTLRRALRFYSTLQSEDGFWPGDYAGPLFLLPCLVIGLYITGDLNTILQVEYRREMLRYLYNHQNEDGGWGLHIEGESTMLNTVLSYVGLRLLGERMDGGDGAIEKARKWILGRGGATYIPSWGKIWLSVLGVYDWSGNNPIPPETWLLPDFLPTHPGRMWCHTRLVLLPTSYLYGKRFVGKINSLVLCLREELYTRPYEKIDWNRARFLCAQEDLYRQHPMFQDMLWNFSHKVAEPLLKKWPFSKIRQIALDTVMKHIHCEDENTQYICIAGVNKVLNMLCRWVEDPNSEAYKRHLARIKDYLWVAEDGMKMQAYNGSQLWDTAFAVHAILSTNLVDEYGSMLKKANNYIKTTQVINSLPNLSYLSCWYRHEFQEGWPFSSLDNGWIATDTTAEGLNVSVLLSEMSYDLVGEAIPLNRLFEAVNVVLSLQNSSGGVASYERTRSYAWMEMLNPVENFGESIIDYQYVECTSSTIQCLKSFTKHYPKHRRREIEEFIAKGANFIESIQRPDGWWYGSWGVCFTYGTWFGIKGLVDSGRKYENSRSIRKACDFLLSKQLDSGGWGESYVSCVDRVYTNLEGNKAHNVNTAWAMLALIEAGQAHRDPTPLHRAARVLINSQMENGDFPQQEIMGSFTRNCMISYSAWRNIFPIWALGAFYNRVLLPSKKF</sequence>
<dbReference type="Proteomes" id="UP000829398">
    <property type="component" value="Chromosome 1"/>
</dbReference>
<comment type="caution">
    <text evidence="1">The sequence shown here is derived from an EMBL/GenBank/DDBJ whole genome shotgun (WGS) entry which is preliminary data.</text>
</comment>
<organism evidence="1 2">
    <name type="scientific">Citrus sinensis</name>
    <name type="common">Sweet orange</name>
    <name type="synonym">Citrus aurantium var. sinensis</name>
    <dbReference type="NCBI Taxonomy" id="2711"/>
    <lineage>
        <taxon>Eukaryota</taxon>
        <taxon>Viridiplantae</taxon>
        <taxon>Streptophyta</taxon>
        <taxon>Embryophyta</taxon>
        <taxon>Tracheophyta</taxon>
        <taxon>Spermatophyta</taxon>
        <taxon>Magnoliopsida</taxon>
        <taxon>eudicotyledons</taxon>
        <taxon>Gunneridae</taxon>
        <taxon>Pentapetalae</taxon>
        <taxon>rosids</taxon>
        <taxon>malvids</taxon>
        <taxon>Sapindales</taxon>
        <taxon>Rutaceae</taxon>
        <taxon>Aurantioideae</taxon>
        <taxon>Citrus</taxon>
    </lineage>
</organism>
<protein>
    <submittedName>
        <fullName evidence="1">Cycloartenol synthase</fullName>
    </submittedName>
</protein>
<keyword evidence="2" id="KW-1185">Reference proteome</keyword>
<dbReference type="EMBL" id="CM039170">
    <property type="protein sequence ID" value="KAH9805527.1"/>
    <property type="molecule type" value="Genomic_DNA"/>
</dbReference>
<name>A0ACB8P5X2_CITSI</name>
<gene>
    <name evidence="1" type="ORF">KPL71_002454</name>
</gene>
<accession>A0ACB8P5X2</accession>
<proteinExistence type="predicted"/>
<evidence type="ECO:0000313" key="1">
    <source>
        <dbReference type="EMBL" id="KAH9805527.1"/>
    </source>
</evidence>
<evidence type="ECO:0000313" key="2">
    <source>
        <dbReference type="Proteomes" id="UP000829398"/>
    </source>
</evidence>